<feature type="region of interest" description="Disordered" evidence="1">
    <location>
        <begin position="1"/>
        <end position="26"/>
    </location>
</feature>
<evidence type="ECO:0000256" key="1">
    <source>
        <dbReference type="SAM" id="MobiDB-lite"/>
    </source>
</evidence>
<organism evidence="2">
    <name type="scientific">Oryza punctata</name>
    <name type="common">Red rice</name>
    <dbReference type="NCBI Taxonomy" id="4537"/>
    <lineage>
        <taxon>Eukaryota</taxon>
        <taxon>Viridiplantae</taxon>
        <taxon>Streptophyta</taxon>
        <taxon>Embryophyta</taxon>
        <taxon>Tracheophyta</taxon>
        <taxon>Spermatophyta</taxon>
        <taxon>Magnoliopsida</taxon>
        <taxon>Liliopsida</taxon>
        <taxon>Poales</taxon>
        <taxon>Poaceae</taxon>
        <taxon>BOP clade</taxon>
        <taxon>Oryzoideae</taxon>
        <taxon>Oryzeae</taxon>
        <taxon>Oryzinae</taxon>
        <taxon>Oryza</taxon>
    </lineage>
</organism>
<dbReference type="Proteomes" id="UP000026962">
    <property type="component" value="Chromosome 5"/>
</dbReference>
<reference evidence="2" key="1">
    <citation type="submission" date="2015-04" db="UniProtKB">
        <authorList>
            <consortium name="EnsemblPlants"/>
        </authorList>
    </citation>
    <scope>IDENTIFICATION</scope>
</reference>
<reference evidence="2" key="2">
    <citation type="submission" date="2018-05" db="EMBL/GenBank/DDBJ databases">
        <title>OpunRS2 (Oryza punctata Reference Sequence Version 2).</title>
        <authorList>
            <person name="Zhang J."/>
            <person name="Kudrna D."/>
            <person name="Lee S."/>
            <person name="Talag J."/>
            <person name="Welchert J."/>
            <person name="Wing R.A."/>
        </authorList>
    </citation>
    <scope>NUCLEOTIDE SEQUENCE [LARGE SCALE GENOMIC DNA]</scope>
</reference>
<proteinExistence type="predicted"/>
<dbReference type="HOGENOM" id="CLU_2053492_0_0_1"/>
<keyword evidence="3" id="KW-1185">Reference proteome</keyword>
<accession>A0A0E0L2D3</accession>
<evidence type="ECO:0000313" key="3">
    <source>
        <dbReference type="Proteomes" id="UP000026962"/>
    </source>
</evidence>
<sequence length="120" mass="13088">MHVRGRRTYQKDAKLPPPAAQSPMSSPLLLTAKSRATGRPTGACAGRRRFCAHPRPLFAARGAQVRPCRQAATGAAGLWLAARSRCFLPSRFLQVANLQSCLPLATQLLNYGTRSMSWIN</sequence>
<protein>
    <submittedName>
        <fullName evidence="2">Uncharacterized protein</fullName>
    </submittedName>
</protein>
<evidence type="ECO:0000313" key="2">
    <source>
        <dbReference type="EnsemblPlants" id="OPUNC05G14050.1"/>
    </source>
</evidence>
<dbReference type="Gramene" id="OPUNC05G14050.1">
    <property type="protein sequence ID" value="OPUNC05G14050.1"/>
    <property type="gene ID" value="OPUNC05G14050"/>
</dbReference>
<dbReference type="AlphaFoldDB" id="A0A0E0L2D3"/>
<name>A0A0E0L2D3_ORYPU</name>
<dbReference type="EnsemblPlants" id="OPUNC05G14050.1">
    <property type="protein sequence ID" value="OPUNC05G14050.1"/>
    <property type="gene ID" value="OPUNC05G14050"/>
</dbReference>